<evidence type="ECO:0000313" key="3">
    <source>
        <dbReference type="Proteomes" id="UP001652660"/>
    </source>
</evidence>
<dbReference type="InterPro" id="IPR044730">
    <property type="entry name" value="RNase_H-like_dom_plant"/>
</dbReference>
<dbReference type="PROSITE" id="PS50878">
    <property type="entry name" value="RT_POL"/>
    <property type="match status" value="1"/>
</dbReference>
<dbReference type="InterPro" id="IPR036691">
    <property type="entry name" value="Endo/exonu/phosph_ase_sf"/>
</dbReference>
<reference evidence="4" key="1">
    <citation type="submission" date="2025-08" db="UniProtKB">
        <authorList>
            <consortium name="RefSeq"/>
        </authorList>
    </citation>
    <scope>IDENTIFICATION</scope>
    <source>
        <tissue evidence="4">Leaves</tissue>
    </source>
</reference>
<organism evidence="3 4">
    <name type="scientific">Coffea arabica</name>
    <name type="common">Arabian coffee</name>
    <dbReference type="NCBI Taxonomy" id="13443"/>
    <lineage>
        <taxon>Eukaryota</taxon>
        <taxon>Viridiplantae</taxon>
        <taxon>Streptophyta</taxon>
        <taxon>Embryophyta</taxon>
        <taxon>Tracheophyta</taxon>
        <taxon>Spermatophyta</taxon>
        <taxon>Magnoliopsida</taxon>
        <taxon>eudicotyledons</taxon>
        <taxon>Gunneridae</taxon>
        <taxon>Pentapetalae</taxon>
        <taxon>asterids</taxon>
        <taxon>lamiids</taxon>
        <taxon>Gentianales</taxon>
        <taxon>Rubiaceae</taxon>
        <taxon>Ixoroideae</taxon>
        <taxon>Gardenieae complex</taxon>
        <taxon>Bertiereae - Coffeeae clade</taxon>
        <taxon>Coffeeae</taxon>
        <taxon>Coffea</taxon>
    </lineage>
</organism>
<dbReference type="Pfam" id="PF14111">
    <property type="entry name" value="DUF4283"/>
    <property type="match status" value="1"/>
</dbReference>
<dbReference type="RefSeq" id="XP_071924775.1">
    <property type="nucleotide sequence ID" value="XM_072068674.1"/>
</dbReference>
<dbReference type="Pfam" id="PF00078">
    <property type="entry name" value="RVT_1"/>
    <property type="match status" value="1"/>
</dbReference>
<dbReference type="InterPro" id="IPR043502">
    <property type="entry name" value="DNA/RNA_pol_sf"/>
</dbReference>
<dbReference type="PANTHER" id="PTHR33116:SF67">
    <property type="entry name" value="REVERSE TRANSCRIPTASE"/>
    <property type="match status" value="1"/>
</dbReference>
<evidence type="ECO:0000313" key="4">
    <source>
        <dbReference type="RefSeq" id="XP_071924775.1"/>
    </source>
</evidence>
<dbReference type="InterPro" id="IPR005135">
    <property type="entry name" value="Endo/exonuclease/phosphatase"/>
</dbReference>
<feature type="domain" description="Reverse transcriptase" evidence="2">
    <location>
        <begin position="883"/>
        <end position="1163"/>
    </location>
</feature>
<dbReference type="Proteomes" id="UP001652660">
    <property type="component" value="Chromosome 10c"/>
</dbReference>
<dbReference type="GeneID" id="113724399"/>
<dbReference type="SUPFAM" id="SSF56672">
    <property type="entry name" value="DNA/RNA polymerases"/>
    <property type="match status" value="1"/>
</dbReference>
<dbReference type="Gene3D" id="3.30.420.10">
    <property type="entry name" value="Ribonuclease H-like superfamily/Ribonuclease H"/>
    <property type="match status" value="1"/>
</dbReference>
<dbReference type="SUPFAM" id="SSF56219">
    <property type="entry name" value="DNase I-like"/>
    <property type="match status" value="1"/>
</dbReference>
<feature type="region of interest" description="Disordered" evidence="1">
    <location>
        <begin position="256"/>
        <end position="275"/>
    </location>
</feature>
<protein>
    <recommendedName>
        <fullName evidence="2">Reverse transcriptase domain-containing protein</fullName>
    </recommendedName>
</protein>
<dbReference type="Pfam" id="PF13456">
    <property type="entry name" value="RVT_3"/>
    <property type="match status" value="1"/>
</dbReference>
<keyword evidence="3" id="KW-1185">Reference proteome</keyword>
<proteinExistence type="predicted"/>
<dbReference type="InterPro" id="IPR002156">
    <property type="entry name" value="RNaseH_domain"/>
</dbReference>
<dbReference type="PANTHER" id="PTHR33116">
    <property type="entry name" value="REVERSE TRANSCRIPTASE ZINC-BINDING DOMAIN-CONTAINING PROTEIN-RELATED-RELATED"/>
    <property type="match status" value="1"/>
</dbReference>
<dbReference type="InterPro" id="IPR036397">
    <property type="entry name" value="RNaseH_sf"/>
</dbReference>
<dbReference type="InterPro" id="IPR012337">
    <property type="entry name" value="RNaseH-like_sf"/>
</dbReference>
<dbReference type="InterPro" id="IPR000477">
    <property type="entry name" value="RT_dom"/>
</dbReference>
<dbReference type="CDD" id="cd06222">
    <property type="entry name" value="RNase_H_like"/>
    <property type="match status" value="1"/>
</dbReference>
<name>A0ABM4VZ13_COFAR</name>
<dbReference type="Pfam" id="PF13966">
    <property type="entry name" value="zf-RVT"/>
    <property type="match status" value="1"/>
</dbReference>
<dbReference type="SUPFAM" id="SSF53098">
    <property type="entry name" value="Ribonuclease H-like"/>
    <property type="match status" value="1"/>
</dbReference>
<dbReference type="Gene3D" id="3.60.10.10">
    <property type="entry name" value="Endonuclease/exonuclease/phosphatase"/>
    <property type="match status" value="1"/>
</dbReference>
<dbReference type="Pfam" id="PF03372">
    <property type="entry name" value="Exo_endo_phos"/>
    <property type="match status" value="1"/>
</dbReference>
<evidence type="ECO:0000256" key="1">
    <source>
        <dbReference type="SAM" id="MobiDB-lite"/>
    </source>
</evidence>
<dbReference type="CDD" id="cd01650">
    <property type="entry name" value="RT_nLTR_like"/>
    <property type="match status" value="1"/>
</dbReference>
<dbReference type="InterPro" id="IPR026960">
    <property type="entry name" value="RVT-Znf"/>
</dbReference>
<evidence type="ECO:0000259" key="2">
    <source>
        <dbReference type="PROSITE" id="PS50878"/>
    </source>
</evidence>
<accession>A0ABM4VZ13</accession>
<gene>
    <name evidence="4" type="primary">LOC113724399</name>
</gene>
<dbReference type="InterPro" id="IPR025558">
    <property type="entry name" value="DUF4283"/>
</dbReference>
<sequence length="1725" mass="190831">MASSEAPHPGVWGQPLPAKIQQSFSDLFMSPTAPAFSVQATASTHRGEPALIFSQEVIHKLSDPFRYALVGKFARGRPSLELVRKYFVTLDLKQPVSVGLLDPRHILIRVADERDYHRLWLRAVWYVQGRPMKLFKWTPSFHVDREPSVVPVWVSLPKLPIHLFNRECLFQIVATLGVPLYVDAATAALSRPSVARVCVEVDLLKPLVSRVWIGNGGQEGFWQNLDIEHLPANCSGCFRQGHSKDDCVMLHPKLKAQARPTGEAQPQGRRKGRPPAAAVAGEKVAATGELVAPALVGEKHRVSGVVLGPDAVPGPGSIAQAAEPVAAASPSAGDGQGVSALLGMQATHKGTPLDLDDVVVEEASDDEHQDGVEEAAVPLSLLATAGQQEPGAVVEQLVEDAIASAAEAIFDDLADKVAAEAVDDETASSVRMQQEQVAILELNLSPRKAVPPLAAMEALKRRRGDLKQRQPGVVAAPPGVCEPKMDASRFDWIRQRLGFDGCCPTNDGRLVVFYSSEFSCSIVGQSSQYLALRVTHSQMSTEVVGVFVHAACSVSDRRELWADLRALQVLGLPLLFHGDFNVILYAEEKRGGLPFRRAESEDFHAFIQDLDLTDVGFSGNQFTWCNNRQGRARVWKRLDRVLVDRGWLGSGVVPSVHHLARTASDHSPLLVSYLISSSSSPRSFRFQDVWLRHASFKGVVQEAWLSGSTGRPMRRFLHKLKAVKTALTAWNKNVFGNVFDVAIFWRQKSRLRWLKEGDANFTFFHSYVRQRRVKVRIHRLQTSSGAWTDDVGSIDAMAETFFSDLFTQGPLDQVTGDELSRIPTILSDDDNLDLERLPTAEEVRGAVFSLDRDSCSALDGFPGSFYQACWDIIGGDLSDAVADFFVAADLPCGISTTLLALIPKQSAPKTFGDFRPISLCNFSNKIISKILAAQLEKVLPRLICPQQSGFVKGRAISDNILLAQEMISRIGRKVWGSNVVLKLDMAKAYDRVSWMFLLSVMRKFGFGEVWLDMVWRLVSSCHFSVLINGGPVGFFRSTRGLRQGDPLSPALFIIMAEFLSRGLESLPLSSGFIPYSVPSGGSPPVHLGYADDVIVFCNRGQASVRKVMGVLTDYQRVSGQLVNASKSCCLLSKKVSGLRSQRVAEETGFARKSLPITYLGCPLYEGRRSKSLFAGIIDKVQARLLSWQNRWLSMGARLILIRHVLTSIPVHLLAVLEPTRGAIWEIERMFARFFWGDNHFHWCSWSKDSLWARFLSSLYLRGGHPNQWDNWTGLGPLGWRFPDLSSDQKVSDFCVQGSWDWVRLSSFLPTEILKVIGETFMCFGDLPDQPCWQLASSGSFSTASAYQLVRRAGVKSLVFRSLWDSSIPLKVSCFAWRLFSGRLPLDDVLRTRCRFAGPSQCPLCLAAQETADHLFSSCLVAQAVWSFFECRLGIPMASCGYRTRCMTWWSQPVSKMSIRWLYRILSLLILWFLWKASNKWRFDGIKWSVQTLCYSISHELWLICSVKFPGRSLPPEFGGLVSVISGIQRPLSSTLVSWEFPQIGFVKLNTDGSSSSTAAASGIGGILRRSDGSFLGAFAAKLPLVDSLQAEAYAMLHGLQLCQQMGFSMVQVESDSQVLVRVVAGSFSIPWVVRPLIRAIRAILPLGVRLSHCFREANTVADSLAAVGVACSGHLDYPTLSSLPRLSRSLFVLDREQDIKFPPRNVQYLEVDRLSTGDPEKSASV</sequence>